<proteinExistence type="predicted"/>
<feature type="compositionally biased region" description="Basic and acidic residues" evidence="1">
    <location>
        <begin position="152"/>
        <end position="162"/>
    </location>
</feature>
<name>A0A4U0TTP7_9PEZI</name>
<dbReference type="AlphaFoldDB" id="A0A4U0TTP7"/>
<feature type="compositionally biased region" description="Basic and acidic residues" evidence="1">
    <location>
        <begin position="178"/>
        <end position="190"/>
    </location>
</feature>
<protein>
    <submittedName>
        <fullName evidence="2">Uncharacterized protein</fullName>
    </submittedName>
</protein>
<reference evidence="2 3" key="1">
    <citation type="submission" date="2017-03" db="EMBL/GenBank/DDBJ databases">
        <title>Genomes of endolithic fungi from Antarctica.</title>
        <authorList>
            <person name="Coleine C."/>
            <person name="Masonjones S."/>
            <person name="Stajich J.E."/>
        </authorList>
    </citation>
    <scope>NUCLEOTIDE SEQUENCE [LARGE SCALE GENOMIC DNA]</scope>
    <source>
        <strain evidence="2 3">CCFEE 6315</strain>
    </source>
</reference>
<keyword evidence="3" id="KW-1185">Reference proteome</keyword>
<dbReference type="Proteomes" id="UP000308549">
    <property type="component" value="Unassembled WGS sequence"/>
</dbReference>
<accession>A0A4U0TTP7</accession>
<comment type="caution">
    <text evidence="2">The sequence shown here is derived from an EMBL/GenBank/DDBJ whole genome shotgun (WGS) entry which is preliminary data.</text>
</comment>
<feature type="region of interest" description="Disordered" evidence="1">
    <location>
        <begin position="105"/>
        <end position="132"/>
    </location>
</feature>
<evidence type="ECO:0000313" key="2">
    <source>
        <dbReference type="EMBL" id="TKA25332.1"/>
    </source>
</evidence>
<organism evidence="2 3">
    <name type="scientific">Salinomyces thailandicus</name>
    <dbReference type="NCBI Taxonomy" id="706561"/>
    <lineage>
        <taxon>Eukaryota</taxon>
        <taxon>Fungi</taxon>
        <taxon>Dikarya</taxon>
        <taxon>Ascomycota</taxon>
        <taxon>Pezizomycotina</taxon>
        <taxon>Dothideomycetes</taxon>
        <taxon>Dothideomycetidae</taxon>
        <taxon>Mycosphaerellales</taxon>
        <taxon>Teratosphaeriaceae</taxon>
        <taxon>Salinomyces</taxon>
    </lineage>
</organism>
<feature type="region of interest" description="Disordered" evidence="1">
    <location>
        <begin position="152"/>
        <end position="190"/>
    </location>
</feature>
<evidence type="ECO:0000313" key="3">
    <source>
        <dbReference type="Proteomes" id="UP000308549"/>
    </source>
</evidence>
<dbReference type="EMBL" id="NAJL01000036">
    <property type="protein sequence ID" value="TKA25332.1"/>
    <property type="molecule type" value="Genomic_DNA"/>
</dbReference>
<evidence type="ECO:0000256" key="1">
    <source>
        <dbReference type="SAM" id="MobiDB-lite"/>
    </source>
</evidence>
<sequence>MAAPVEAIESRSARSWSEPAPIYKMSKLATSLPQISTGPKYKKSGMTDCLEAPPVTKLSVIDEEITTEEQDNSTHQSRGRSSYQRLPTVEDIQAKQHKRFRHLLGEDGTKPSHHTSLTPQTPPATGDLNHRSHLTNDNKVLYGKDICIILDKHRQRSPERRLNSARQDFDYWSAVPEEGSHSTRHRDGPR</sequence>
<gene>
    <name evidence="2" type="ORF">B0A50_06236</name>
</gene>